<feature type="domain" description="HAMP" evidence="3">
    <location>
        <begin position="93"/>
        <end position="139"/>
    </location>
</feature>
<feature type="domain" description="GGDEF" evidence="4">
    <location>
        <begin position="174"/>
        <end position="329"/>
    </location>
</feature>
<dbReference type="OrthoDB" id="9814202at2"/>
<dbReference type="SMART" id="SM00052">
    <property type="entry name" value="EAL"/>
    <property type="match status" value="1"/>
</dbReference>
<dbReference type="SMART" id="SM00304">
    <property type="entry name" value="HAMP"/>
    <property type="match status" value="1"/>
</dbReference>
<proteinExistence type="predicted"/>
<dbReference type="Pfam" id="PF00563">
    <property type="entry name" value="EAL"/>
    <property type="match status" value="1"/>
</dbReference>
<dbReference type="InterPro" id="IPR000160">
    <property type="entry name" value="GGDEF_dom"/>
</dbReference>
<dbReference type="SUPFAM" id="SSF141868">
    <property type="entry name" value="EAL domain-like"/>
    <property type="match status" value="1"/>
</dbReference>
<evidence type="ECO:0000259" key="3">
    <source>
        <dbReference type="PROSITE" id="PS50885"/>
    </source>
</evidence>
<feature type="domain" description="EAL" evidence="2">
    <location>
        <begin position="338"/>
        <end position="591"/>
    </location>
</feature>
<dbReference type="InterPro" id="IPR035919">
    <property type="entry name" value="EAL_sf"/>
</dbReference>
<dbReference type="PANTHER" id="PTHR44757:SF2">
    <property type="entry name" value="BIOFILM ARCHITECTURE MAINTENANCE PROTEIN MBAA"/>
    <property type="match status" value="1"/>
</dbReference>
<dbReference type="InterPro" id="IPR001633">
    <property type="entry name" value="EAL_dom"/>
</dbReference>
<dbReference type="NCBIfam" id="TIGR00254">
    <property type="entry name" value="GGDEF"/>
    <property type="match status" value="2"/>
</dbReference>
<keyword evidence="1" id="KW-0812">Transmembrane</keyword>
<name>A0A3S2Y839_9SPHN</name>
<dbReference type="CDD" id="cd06225">
    <property type="entry name" value="HAMP"/>
    <property type="match status" value="1"/>
</dbReference>
<keyword evidence="6" id="KW-1185">Reference proteome</keyword>
<dbReference type="SUPFAM" id="SSF55073">
    <property type="entry name" value="Nucleotide cyclase"/>
    <property type="match status" value="1"/>
</dbReference>
<reference evidence="5 6" key="1">
    <citation type="submission" date="2019-01" db="EMBL/GenBank/DDBJ databases">
        <authorList>
            <person name="Chen W.-M."/>
        </authorList>
    </citation>
    <scope>NUCLEOTIDE SEQUENCE [LARGE SCALE GENOMIC DNA]</scope>
    <source>
        <strain evidence="5 6">FSY-9</strain>
    </source>
</reference>
<dbReference type="InterPro" id="IPR052155">
    <property type="entry name" value="Biofilm_reg_signaling"/>
</dbReference>
<dbReference type="EMBL" id="SACO01000004">
    <property type="protein sequence ID" value="RVU05679.1"/>
    <property type="molecule type" value="Genomic_DNA"/>
</dbReference>
<dbReference type="CDD" id="cd01948">
    <property type="entry name" value="EAL"/>
    <property type="match status" value="1"/>
</dbReference>
<evidence type="ECO:0000259" key="4">
    <source>
        <dbReference type="PROSITE" id="PS50887"/>
    </source>
</evidence>
<dbReference type="Gene3D" id="3.20.20.450">
    <property type="entry name" value="EAL domain"/>
    <property type="match status" value="1"/>
</dbReference>
<dbReference type="InterPro" id="IPR043128">
    <property type="entry name" value="Rev_trsase/Diguanyl_cyclase"/>
</dbReference>
<evidence type="ECO:0000256" key="1">
    <source>
        <dbReference type="SAM" id="Phobius"/>
    </source>
</evidence>
<keyword evidence="1" id="KW-1133">Transmembrane helix</keyword>
<dbReference type="InterPro" id="IPR029787">
    <property type="entry name" value="Nucleotide_cyclase"/>
</dbReference>
<dbReference type="InterPro" id="IPR003660">
    <property type="entry name" value="HAMP_dom"/>
</dbReference>
<dbReference type="PROSITE" id="PS50883">
    <property type="entry name" value="EAL"/>
    <property type="match status" value="1"/>
</dbReference>
<dbReference type="GO" id="GO:0016020">
    <property type="term" value="C:membrane"/>
    <property type="evidence" value="ECO:0007669"/>
    <property type="project" value="InterPro"/>
</dbReference>
<dbReference type="Gene3D" id="6.10.340.10">
    <property type="match status" value="1"/>
</dbReference>
<dbReference type="GO" id="GO:0007165">
    <property type="term" value="P:signal transduction"/>
    <property type="evidence" value="ECO:0007669"/>
    <property type="project" value="InterPro"/>
</dbReference>
<accession>A0A3S2Y839</accession>
<comment type="caution">
    <text evidence="5">The sequence shown here is derived from an EMBL/GenBank/DDBJ whole genome shotgun (WGS) entry which is preliminary data.</text>
</comment>
<evidence type="ECO:0000313" key="5">
    <source>
        <dbReference type="EMBL" id="RVU05679.1"/>
    </source>
</evidence>
<keyword evidence="1" id="KW-0472">Membrane</keyword>
<dbReference type="PROSITE" id="PS50885">
    <property type="entry name" value="HAMP"/>
    <property type="match status" value="1"/>
</dbReference>
<dbReference type="PANTHER" id="PTHR44757">
    <property type="entry name" value="DIGUANYLATE CYCLASE DGCP"/>
    <property type="match status" value="1"/>
</dbReference>
<dbReference type="Pfam" id="PF00990">
    <property type="entry name" value="GGDEF"/>
    <property type="match status" value="2"/>
</dbReference>
<dbReference type="SMART" id="SM00267">
    <property type="entry name" value="GGDEF"/>
    <property type="match status" value="1"/>
</dbReference>
<dbReference type="Gene3D" id="3.30.70.270">
    <property type="match status" value="1"/>
</dbReference>
<organism evidence="5 6">
    <name type="scientific">Novosphingobium umbonatum</name>
    <dbReference type="NCBI Taxonomy" id="1908524"/>
    <lineage>
        <taxon>Bacteria</taxon>
        <taxon>Pseudomonadati</taxon>
        <taxon>Pseudomonadota</taxon>
        <taxon>Alphaproteobacteria</taxon>
        <taxon>Sphingomonadales</taxon>
        <taxon>Sphingomonadaceae</taxon>
        <taxon>Novosphingobium</taxon>
    </lineage>
</organism>
<sequence length="611" mass="66762">MFRAKAQSHSKDIRRVGKRMAWNDHFVGKGRGLNSIPVRFALMAGVTTSATLWLASHWLSGAKGGLAIAALLLLLALPMAINYLAANKLAGMIRSLRQSTQALVAGDFDRPVEVDCACEVGGLADSFRAMVSRLNSNILRMNVLAYTDAVTGLPNRAVISHVLSLAQQMPPETCAGAIVFIDLDGFKRVNDTLGHDAGDDLLRQVADRVVTQGLQMSLADLDSCTTAFGELCQSCPTRPVFARFAGDEFLLLLPGHFSREDLTVIATRIQEAFAQSFTVFKNQVFVTASMGLARMPEDAATPAALLTYADIAMYRAKEAGKNGFMFFDASLREKVEERALIERELHRAVEQETLDLHYQPKFDARTMQVSGVEALARWSCPGLGPVSPDIFIGIAEQCGLMVPMGEAILRIALRQTRAWQEAGLAIKVAVNVSPVQFERPGFVETVLESIQTYGVAPELLELEITETIAMADFSRTRERVDALREAGIAISIDDFGIGYSNLSQLARLDYDALKVDRSLVASIGADPKTEAMLTAILTVSKALGHKVIAEGIERPEQLNHLMARGCDEFQGYLLAQPMPAHVLEGWLAERRACPVQTILPPARQKPLKRRA</sequence>
<protein>
    <submittedName>
        <fullName evidence="5">EAL domain-containing protein</fullName>
    </submittedName>
</protein>
<dbReference type="AlphaFoldDB" id="A0A3S2Y839"/>
<dbReference type="CDD" id="cd01949">
    <property type="entry name" value="GGDEF"/>
    <property type="match status" value="1"/>
</dbReference>
<feature type="transmembrane region" description="Helical" evidence="1">
    <location>
        <begin position="40"/>
        <end position="59"/>
    </location>
</feature>
<evidence type="ECO:0000259" key="2">
    <source>
        <dbReference type="PROSITE" id="PS50883"/>
    </source>
</evidence>
<dbReference type="PROSITE" id="PS50887">
    <property type="entry name" value="GGDEF"/>
    <property type="match status" value="1"/>
</dbReference>
<feature type="transmembrane region" description="Helical" evidence="1">
    <location>
        <begin position="65"/>
        <end position="85"/>
    </location>
</feature>
<dbReference type="Proteomes" id="UP000282837">
    <property type="component" value="Unassembled WGS sequence"/>
</dbReference>
<gene>
    <name evidence="5" type="ORF">EOE18_06715</name>
</gene>
<evidence type="ECO:0000313" key="6">
    <source>
        <dbReference type="Proteomes" id="UP000282837"/>
    </source>
</evidence>